<dbReference type="OrthoDB" id="1394818at2759"/>
<feature type="compositionally biased region" description="Polar residues" evidence="3">
    <location>
        <begin position="297"/>
        <end position="310"/>
    </location>
</feature>
<evidence type="ECO:0000313" key="4">
    <source>
        <dbReference type="EMBL" id="KXS14121.1"/>
    </source>
</evidence>
<dbReference type="EMBL" id="KQ965771">
    <property type="protein sequence ID" value="KXS14121.1"/>
    <property type="molecule type" value="Genomic_DNA"/>
</dbReference>
<protein>
    <recommendedName>
        <fullName evidence="6">L domain-like protein</fullName>
    </recommendedName>
</protein>
<dbReference type="FunFam" id="3.80.10.10:FF:000041">
    <property type="entry name" value="LRR receptor-like serine/threonine-protein kinase ERECTA"/>
    <property type="match status" value="1"/>
</dbReference>
<feature type="compositionally biased region" description="Polar residues" evidence="3">
    <location>
        <begin position="207"/>
        <end position="224"/>
    </location>
</feature>
<evidence type="ECO:0000256" key="3">
    <source>
        <dbReference type="SAM" id="MobiDB-lite"/>
    </source>
</evidence>
<accession>A0A139ABF2</accession>
<sequence length="324" mass="32921">YPQSQKTVPWTPGSCCNLTTGFPSSGPTFKCSGVRVVGAKFQWGDGIKGSIPDLSQLTELEDLDLGLQQLSGPVPPLDALTKIKVINLGSNNLTGRFPPTIVGLANLERFYIVRNQLTGPLPSLANLSKLYEISVAKNYFSGNFYDLLSPNIKVCDTTSNPSLYMCGETIPSACGRLPQNASACAALGATVSTSAPTATSPEGVPKSTETASGSAAPVTASNSSPGGPIAGGDLGGVAGVLAIAGIAFWIGRQKRTSNAAAAGGGKADPNDGISAMASISTGRSPPVLLRLGDNRAPRTTSDTMSAASLGSNGTVFVSSTPISA</sequence>
<dbReference type="InterPro" id="IPR050647">
    <property type="entry name" value="Plant_LRR-RLKs"/>
</dbReference>
<evidence type="ECO:0008006" key="6">
    <source>
        <dbReference type="Google" id="ProtNLM"/>
    </source>
</evidence>
<dbReference type="InterPro" id="IPR032675">
    <property type="entry name" value="LRR_dom_sf"/>
</dbReference>
<name>A0A139ABF2_GONPJ</name>
<keyword evidence="5" id="KW-1185">Reference proteome</keyword>
<feature type="region of interest" description="Disordered" evidence="3">
    <location>
        <begin position="259"/>
        <end position="310"/>
    </location>
</feature>
<dbReference type="CDD" id="cd12087">
    <property type="entry name" value="TM_EGFR-like"/>
    <property type="match status" value="1"/>
</dbReference>
<feature type="non-terminal residue" evidence="4">
    <location>
        <position position="1"/>
    </location>
</feature>
<dbReference type="Proteomes" id="UP000070544">
    <property type="component" value="Unassembled WGS sequence"/>
</dbReference>
<dbReference type="PANTHER" id="PTHR48056:SF89">
    <property type="entry name" value="OS06G0585982 PROTEIN"/>
    <property type="match status" value="1"/>
</dbReference>
<dbReference type="STRING" id="1344416.A0A139ABF2"/>
<dbReference type="AlphaFoldDB" id="A0A139ABF2"/>
<evidence type="ECO:0000256" key="1">
    <source>
        <dbReference type="ARBA" id="ARBA00022614"/>
    </source>
</evidence>
<proteinExistence type="predicted"/>
<organism evidence="4 5">
    <name type="scientific">Gonapodya prolifera (strain JEL478)</name>
    <name type="common">Monoblepharis prolifera</name>
    <dbReference type="NCBI Taxonomy" id="1344416"/>
    <lineage>
        <taxon>Eukaryota</taxon>
        <taxon>Fungi</taxon>
        <taxon>Fungi incertae sedis</taxon>
        <taxon>Chytridiomycota</taxon>
        <taxon>Chytridiomycota incertae sedis</taxon>
        <taxon>Monoblepharidomycetes</taxon>
        <taxon>Monoblepharidales</taxon>
        <taxon>Gonapodyaceae</taxon>
        <taxon>Gonapodya</taxon>
    </lineage>
</organism>
<keyword evidence="1" id="KW-0433">Leucine-rich repeat</keyword>
<dbReference type="PANTHER" id="PTHR48056">
    <property type="entry name" value="LRR RECEPTOR-LIKE SERINE/THREONINE-PROTEIN KINASE-RELATED"/>
    <property type="match status" value="1"/>
</dbReference>
<evidence type="ECO:0000313" key="5">
    <source>
        <dbReference type="Proteomes" id="UP000070544"/>
    </source>
</evidence>
<dbReference type="OMA" id="WIGRQKR"/>
<evidence type="ECO:0000256" key="2">
    <source>
        <dbReference type="ARBA" id="ARBA00022737"/>
    </source>
</evidence>
<keyword evidence="2" id="KW-0677">Repeat</keyword>
<feature type="region of interest" description="Disordered" evidence="3">
    <location>
        <begin position="194"/>
        <end position="227"/>
    </location>
</feature>
<dbReference type="GO" id="GO:0033612">
    <property type="term" value="F:receptor serine/threonine kinase binding"/>
    <property type="evidence" value="ECO:0007669"/>
    <property type="project" value="TreeGrafter"/>
</dbReference>
<dbReference type="SUPFAM" id="SSF52058">
    <property type="entry name" value="L domain-like"/>
    <property type="match status" value="1"/>
</dbReference>
<reference evidence="4 5" key="1">
    <citation type="journal article" date="2015" name="Genome Biol. Evol.">
        <title>Phylogenomic analyses indicate that early fungi evolved digesting cell walls of algal ancestors of land plants.</title>
        <authorList>
            <person name="Chang Y."/>
            <person name="Wang S."/>
            <person name="Sekimoto S."/>
            <person name="Aerts A.L."/>
            <person name="Choi C."/>
            <person name="Clum A."/>
            <person name="LaButti K.M."/>
            <person name="Lindquist E.A."/>
            <person name="Yee Ngan C."/>
            <person name="Ohm R.A."/>
            <person name="Salamov A.A."/>
            <person name="Grigoriev I.V."/>
            <person name="Spatafora J.W."/>
            <person name="Berbee M.L."/>
        </authorList>
    </citation>
    <scope>NUCLEOTIDE SEQUENCE [LARGE SCALE GENOMIC DNA]</scope>
    <source>
        <strain evidence="4 5">JEL478</strain>
    </source>
</reference>
<dbReference type="Gene3D" id="3.80.10.10">
    <property type="entry name" value="Ribonuclease Inhibitor"/>
    <property type="match status" value="1"/>
</dbReference>
<gene>
    <name evidence="4" type="ORF">M427DRAFT_499555</name>
</gene>